<dbReference type="EMBL" id="JBCGBO010000002">
    <property type="protein sequence ID" value="KAK9220883.1"/>
    <property type="molecule type" value="Genomic_DNA"/>
</dbReference>
<feature type="compositionally biased region" description="Low complexity" evidence="1">
    <location>
        <begin position="36"/>
        <end position="48"/>
    </location>
</feature>
<dbReference type="AlphaFoldDB" id="A0AAP0MPI1"/>
<evidence type="ECO:0000256" key="2">
    <source>
        <dbReference type="SAM" id="SignalP"/>
    </source>
</evidence>
<keyword evidence="4" id="KW-1185">Reference proteome</keyword>
<proteinExistence type="predicted"/>
<evidence type="ECO:0000256" key="1">
    <source>
        <dbReference type="SAM" id="MobiDB-lite"/>
    </source>
</evidence>
<dbReference type="Proteomes" id="UP001428341">
    <property type="component" value="Unassembled WGS sequence"/>
</dbReference>
<accession>A0AAP0MPI1</accession>
<evidence type="ECO:0000313" key="4">
    <source>
        <dbReference type="Proteomes" id="UP001428341"/>
    </source>
</evidence>
<comment type="caution">
    <text evidence="3">The sequence shown here is derived from an EMBL/GenBank/DDBJ whole genome shotgun (WGS) entry which is preliminary data.</text>
</comment>
<keyword evidence="2" id="KW-0732">Signal</keyword>
<sequence>MAVGNRNDTVTFVLVLCLIFATLASSSGFVRNITQESGSENRSSGSGNWTAVSGGRPVRSDPNTLHHHKTRTENGGCGGGSRAAAPSPRPVRSDTNTFHHHKSRTENGGGSSSSRVAVPTPRPVRSGPNPYQHNRHRTASQP</sequence>
<name>A0AAP0MPI1_9ROSI</name>
<gene>
    <name evidence="3" type="ORF">WN944_009307</name>
</gene>
<reference evidence="3 4" key="1">
    <citation type="submission" date="2024-05" db="EMBL/GenBank/DDBJ databases">
        <title>Haplotype-resolved chromosome-level genome assembly of Huyou (Citrus changshanensis).</title>
        <authorList>
            <person name="Miao C."/>
            <person name="Chen W."/>
            <person name="Wu Y."/>
            <person name="Wang L."/>
            <person name="Zhao S."/>
            <person name="Grierson D."/>
            <person name="Xu C."/>
            <person name="Chen K."/>
        </authorList>
    </citation>
    <scope>NUCLEOTIDE SEQUENCE [LARGE SCALE GENOMIC DNA]</scope>
    <source>
        <strain evidence="3">01-14</strain>
        <tissue evidence="3">Leaf</tissue>
    </source>
</reference>
<feature type="signal peptide" evidence="2">
    <location>
        <begin position="1"/>
        <end position="26"/>
    </location>
</feature>
<evidence type="ECO:0000313" key="3">
    <source>
        <dbReference type="EMBL" id="KAK9220883.1"/>
    </source>
</evidence>
<protein>
    <submittedName>
        <fullName evidence="3">Uncharacterized protein</fullName>
    </submittedName>
</protein>
<feature type="compositionally biased region" description="Basic residues" evidence="1">
    <location>
        <begin position="133"/>
        <end position="142"/>
    </location>
</feature>
<feature type="chain" id="PRO_5042930086" evidence="2">
    <location>
        <begin position="27"/>
        <end position="142"/>
    </location>
</feature>
<feature type="region of interest" description="Disordered" evidence="1">
    <location>
        <begin position="36"/>
        <end position="142"/>
    </location>
</feature>
<organism evidence="3 4">
    <name type="scientific">Citrus x changshan-huyou</name>
    <dbReference type="NCBI Taxonomy" id="2935761"/>
    <lineage>
        <taxon>Eukaryota</taxon>
        <taxon>Viridiplantae</taxon>
        <taxon>Streptophyta</taxon>
        <taxon>Embryophyta</taxon>
        <taxon>Tracheophyta</taxon>
        <taxon>Spermatophyta</taxon>
        <taxon>Magnoliopsida</taxon>
        <taxon>eudicotyledons</taxon>
        <taxon>Gunneridae</taxon>
        <taxon>Pentapetalae</taxon>
        <taxon>rosids</taxon>
        <taxon>malvids</taxon>
        <taxon>Sapindales</taxon>
        <taxon>Rutaceae</taxon>
        <taxon>Aurantioideae</taxon>
        <taxon>Citrus</taxon>
    </lineage>
</organism>